<proteinExistence type="predicted"/>
<dbReference type="RefSeq" id="WP_253967747.1">
    <property type="nucleotide sequence ID" value="NZ_JAMFTH010000002.1"/>
</dbReference>
<reference evidence="1" key="1">
    <citation type="submission" date="2022-05" db="EMBL/GenBank/DDBJ databases">
        <authorList>
            <person name="Sun H.-N."/>
        </authorList>
    </citation>
    <scope>NUCLEOTIDE SEQUENCE</scope>
    <source>
        <strain evidence="1">HB14</strain>
    </source>
</reference>
<evidence type="ECO:0000313" key="1">
    <source>
        <dbReference type="EMBL" id="MCP8899449.1"/>
    </source>
</evidence>
<comment type="caution">
    <text evidence="1">The sequence shown here is derived from an EMBL/GenBank/DDBJ whole genome shotgun (WGS) entry which is preliminary data.</text>
</comment>
<gene>
    <name evidence="1" type="ORF">M6D89_09085</name>
</gene>
<dbReference type="PROSITE" id="PS51257">
    <property type="entry name" value="PROKAR_LIPOPROTEIN"/>
    <property type="match status" value="1"/>
</dbReference>
<protein>
    <submittedName>
        <fullName evidence="1">Uncharacterized protein</fullName>
    </submittedName>
</protein>
<name>A0A9X2HXH2_9GAMM</name>
<dbReference type="EMBL" id="JAMFTH010000002">
    <property type="protein sequence ID" value="MCP8899449.1"/>
    <property type="molecule type" value="Genomic_DNA"/>
</dbReference>
<dbReference type="AlphaFoldDB" id="A0A9X2HXH2"/>
<dbReference type="Proteomes" id="UP001139319">
    <property type="component" value="Unassembled WGS sequence"/>
</dbReference>
<reference evidence="1" key="2">
    <citation type="submission" date="2023-01" db="EMBL/GenBank/DDBJ databases">
        <title>Gilvimarinus xylanilyticus HB14 isolated from Caulerpa lentillifera aquaculture base in Hainan, China.</title>
        <authorList>
            <person name="Zhang Y.-J."/>
        </authorList>
    </citation>
    <scope>NUCLEOTIDE SEQUENCE</scope>
    <source>
        <strain evidence="1">HB14</strain>
    </source>
</reference>
<evidence type="ECO:0000313" key="2">
    <source>
        <dbReference type="Proteomes" id="UP001139319"/>
    </source>
</evidence>
<sequence>MKIALIIALALTLAGCGDDAITYTSSKKPEMIMIAVNDRGEVFMSNHDSTLSFDDFAKAVSELENDENSYGYVIQSAASDDSDAKRVKKLLLENGVKERNIAVSSPRP</sequence>
<organism evidence="1 2">
    <name type="scientific">Gilvimarinus xylanilyticus</name>
    <dbReference type="NCBI Taxonomy" id="2944139"/>
    <lineage>
        <taxon>Bacteria</taxon>
        <taxon>Pseudomonadati</taxon>
        <taxon>Pseudomonadota</taxon>
        <taxon>Gammaproteobacteria</taxon>
        <taxon>Cellvibrionales</taxon>
        <taxon>Cellvibrionaceae</taxon>
        <taxon>Gilvimarinus</taxon>
    </lineage>
</organism>
<keyword evidence="2" id="KW-1185">Reference proteome</keyword>
<accession>A0A9X2HXH2</accession>